<keyword evidence="7" id="KW-1185">Reference proteome</keyword>
<feature type="compositionally biased region" description="Low complexity" evidence="4">
    <location>
        <begin position="950"/>
        <end position="961"/>
    </location>
</feature>
<feature type="compositionally biased region" description="Polar residues" evidence="4">
    <location>
        <begin position="1000"/>
        <end position="1018"/>
    </location>
</feature>
<gene>
    <name evidence="6" type="ORF">EW146_g191</name>
</gene>
<feature type="compositionally biased region" description="Basic and acidic residues" evidence="4">
    <location>
        <begin position="752"/>
        <end position="761"/>
    </location>
</feature>
<keyword evidence="3" id="KW-0411">Iron-sulfur</keyword>
<proteinExistence type="inferred from homology"/>
<dbReference type="NCBIfam" id="TIGR01957">
    <property type="entry name" value="nuoB_fam"/>
    <property type="match status" value="1"/>
</dbReference>
<dbReference type="GO" id="GO:0008137">
    <property type="term" value="F:NADH dehydrogenase (ubiquinone) activity"/>
    <property type="evidence" value="ECO:0007669"/>
    <property type="project" value="InterPro"/>
</dbReference>
<dbReference type="InterPro" id="IPR006138">
    <property type="entry name" value="NADH_UQ_OxRdtase_20Kd_su"/>
</dbReference>
<evidence type="ECO:0000313" key="7">
    <source>
        <dbReference type="Proteomes" id="UP000310158"/>
    </source>
</evidence>
<feature type="compositionally biased region" description="Low complexity" evidence="4">
    <location>
        <begin position="34"/>
        <end position="51"/>
    </location>
</feature>
<feature type="compositionally biased region" description="Polar residues" evidence="4">
    <location>
        <begin position="1186"/>
        <end position="1199"/>
    </location>
</feature>
<evidence type="ECO:0000259" key="5">
    <source>
        <dbReference type="Pfam" id="PF01058"/>
    </source>
</evidence>
<keyword evidence="2 3" id="KW-0520">NAD</keyword>
<dbReference type="SUPFAM" id="SSF56770">
    <property type="entry name" value="HydA/Nqo6-like"/>
    <property type="match status" value="1"/>
</dbReference>
<evidence type="ECO:0000256" key="1">
    <source>
        <dbReference type="ARBA" id="ARBA00009173"/>
    </source>
</evidence>
<dbReference type="GO" id="GO:0005739">
    <property type="term" value="C:mitochondrion"/>
    <property type="evidence" value="ECO:0007669"/>
    <property type="project" value="GOC"/>
</dbReference>
<dbReference type="Pfam" id="PF01058">
    <property type="entry name" value="Oxidored_q6"/>
    <property type="match status" value="1"/>
</dbReference>
<feature type="region of interest" description="Disordered" evidence="4">
    <location>
        <begin position="446"/>
        <end position="489"/>
    </location>
</feature>
<dbReference type="EMBL" id="SGPL01000004">
    <property type="protein sequence ID" value="THH21349.1"/>
    <property type="molecule type" value="Genomic_DNA"/>
</dbReference>
<feature type="region of interest" description="Disordered" evidence="4">
    <location>
        <begin position="752"/>
        <end position="788"/>
    </location>
</feature>
<dbReference type="PANTHER" id="PTHR11995">
    <property type="entry name" value="NADH DEHYDROGENASE"/>
    <property type="match status" value="1"/>
</dbReference>
<dbReference type="GO" id="GO:0048038">
    <property type="term" value="F:quinone binding"/>
    <property type="evidence" value="ECO:0007669"/>
    <property type="project" value="InterPro"/>
</dbReference>
<comment type="caution">
    <text evidence="6">The sequence shown here is derived from an EMBL/GenBank/DDBJ whole genome shotgun (WGS) entry which is preliminary data.</text>
</comment>
<dbReference type="Proteomes" id="UP000310158">
    <property type="component" value="Unassembled WGS sequence"/>
</dbReference>
<feature type="region of interest" description="Disordered" evidence="4">
    <location>
        <begin position="339"/>
        <end position="427"/>
    </location>
</feature>
<accession>A0A4S4M819</accession>
<dbReference type="GO" id="GO:0046872">
    <property type="term" value="F:metal ion binding"/>
    <property type="evidence" value="ECO:0007669"/>
    <property type="project" value="UniProtKB-KW"/>
</dbReference>
<evidence type="ECO:0000256" key="2">
    <source>
        <dbReference type="ARBA" id="ARBA00023027"/>
    </source>
</evidence>
<evidence type="ECO:0000256" key="3">
    <source>
        <dbReference type="RuleBase" id="RU004464"/>
    </source>
</evidence>
<dbReference type="GO" id="GO:0045271">
    <property type="term" value="C:respiratory chain complex I"/>
    <property type="evidence" value="ECO:0007669"/>
    <property type="project" value="TreeGrafter"/>
</dbReference>
<dbReference type="Gene3D" id="3.40.50.12280">
    <property type="match status" value="1"/>
</dbReference>
<feature type="compositionally biased region" description="Polar residues" evidence="4">
    <location>
        <begin position="1241"/>
        <end position="1251"/>
    </location>
</feature>
<dbReference type="PROSITE" id="PS01150">
    <property type="entry name" value="COMPLEX1_20K"/>
    <property type="match status" value="1"/>
</dbReference>
<feature type="domain" description="NADH:ubiquinone oxidoreductase-like 20kDa subunit" evidence="5">
    <location>
        <begin position="102"/>
        <end position="210"/>
    </location>
</feature>
<feature type="compositionally biased region" description="Polar residues" evidence="4">
    <location>
        <begin position="461"/>
        <end position="471"/>
    </location>
</feature>
<dbReference type="GO" id="GO:0015990">
    <property type="term" value="P:electron transport coupled proton transport"/>
    <property type="evidence" value="ECO:0007669"/>
    <property type="project" value="TreeGrafter"/>
</dbReference>
<feature type="compositionally biased region" description="Polar residues" evidence="4">
    <location>
        <begin position="1111"/>
        <end position="1122"/>
    </location>
</feature>
<dbReference type="NCBIfam" id="NF005012">
    <property type="entry name" value="PRK06411.1"/>
    <property type="match status" value="1"/>
</dbReference>
<reference evidence="6 7" key="1">
    <citation type="submission" date="2019-02" db="EMBL/GenBank/DDBJ databases">
        <title>Genome sequencing of the rare red list fungi Bondarzewia mesenterica.</title>
        <authorList>
            <person name="Buettner E."/>
            <person name="Kellner H."/>
        </authorList>
    </citation>
    <scope>NUCLEOTIDE SEQUENCE [LARGE SCALE GENOMIC DNA]</scope>
    <source>
        <strain evidence="6 7">DSM 108281</strain>
    </source>
</reference>
<organism evidence="6 7">
    <name type="scientific">Bondarzewia mesenterica</name>
    <dbReference type="NCBI Taxonomy" id="1095465"/>
    <lineage>
        <taxon>Eukaryota</taxon>
        <taxon>Fungi</taxon>
        <taxon>Dikarya</taxon>
        <taxon>Basidiomycota</taxon>
        <taxon>Agaricomycotina</taxon>
        <taxon>Agaricomycetes</taxon>
        <taxon>Russulales</taxon>
        <taxon>Bondarzewiaceae</taxon>
        <taxon>Bondarzewia</taxon>
    </lineage>
</organism>
<dbReference type="HAMAP" id="MF_01356">
    <property type="entry name" value="NDH1_NuoB"/>
    <property type="match status" value="1"/>
</dbReference>
<keyword evidence="3" id="KW-0004">4Fe-4S</keyword>
<dbReference type="FunFam" id="3.40.50.12280:FF:000001">
    <property type="entry name" value="NADH-quinone oxidoreductase subunit B 2"/>
    <property type="match status" value="1"/>
</dbReference>
<feature type="region of interest" description="Disordered" evidence="4">
    <location>
        <begin position="950"/>
        <end position="1148"/>
    </location>
</feature>
<feature type="compositionally biased region" description="Polar residues" evidence="4">
    <location>
        <begin position="380"/>
        <end position="395"/>
    </location>
</feature>
<dbReference type="OrthoDB" id="28208at2759"/>
<dbReference type="GO" id="GO:0051539">
    <property type="term" value="F:4 iron, 4 sulfur cluster binding"/>
    <property type="evidence" value="ECO:0007669"/>
    <property type="project" value="UniProtKB-KW"/>
</dbReference>
<evidence type="ECO:0000256" key="4">
    <source>
        <dbReference type="SAM" id="MobiDB-lite"/>
    </source>
</evidence>
<protein>
    <recommendedName>
        <fullName evidence="5">NADH:ubiquinone oxidoreductase-like 20kDa subunit domain-containing protein</fullName>
    </recommendedName>
</protein>
<feature type="compositionally biased region" description="Low complexity" evidence="4">
    <location>
        <begin position="1025"/>
        <end position="1040"/>
    </location>
</feature>
<dbReference type="InterPro" id="IPR006137">
    <property type="entry name" value="NADH_UbQ_OxRdtase-like_20kDa"/>
</dbReference>
<feature type="region of interest" description="Disordered" evidence="4">
    <location>
        <begin position="1186"/>
        <end position="1316"/>
    </location>
</feature>
<keyword evidence="3" id="KW-0479">Metal-binding</keyword>
<evidence type="ECO:0000313" key="6">
    <source>
        <dbReference type="EMBL" id="THH21349.1"/>
    </source>
</evidence>
<comment type="similarity">
    <text evidence="1 3">Belongs to the complex I 20 kDa subunit family.</text>
</comment>
<dbReference type="PANTHER" id="PTHR11995:SF14">
    <property type="entry name" value="NADH DEHYDROGENASE [UBIQUINONE] IRON-SULFUR PROTEIN 7, MITOCHONDRIAL"/>
    <property type="match status" value="1"/>
</dbReference>
<feature type="compositionally biased region" description="Basic residues" evidence="4">
    <location>
        <begin position="762"/>
        <end position="776"/>
    </location>
</feature>
<keyword evidence="3" id="KW-0408">Iron</keyword>
<feature type="region of interest" description="Disordered" evidence="4">
    <location>
        <begin position="34"/>
        <end position="54"/>
    </location>
</feature>
<name>A0A4S4M819_9AGAM</name>
<dbReference type="GO" id="GO:0032981">
    <property type="term" value="P:mitochondrial respiratory chain complex I assembly"/>
    <property type="evidence" value="ECO:0007669"/>
    <property type="project" value="TreeGrafter"/>
</dbReference>
<feature type="compositionally biased region" description="Basic and acidic residues" evidence="4">
    <location>
        <begin position="962"/>
        <end position="971"/>
    </location>
</feature>
<dbReference type="GO" id="GO:0009060">
    <property type="term" value="P:aerobic respiration"/>
    <property type="evidence" value="ECO:0007669"/>
    <property type="project" value="TreeGrafter"/>
</dbReference>
<sequence length="1357" mass="148613">MSLALFKTAVAGASRRAALQPTLGVAAFRSLHMTSPARSPSTTPSSTTSATEPITQIAKRGSNQLSLETPNNKAEYVLSTLDKVVNWARQGSMWPMTFGLACCAVEMMHMAAARYDQDRLGVVFRASPRQSDIMIVAGTLTNKMAPALRKVYDQMPEPRWVISMGSCANGGGYYHYSYSVVRGCDRIVPVDIYVPGCPPTAEALLYGMLQLQRKMRRNRKSVLCLRRCVQRQVHILHWPPPTYPHYRLSIYSDAHTPTQASRPRFSFQSFLLSIGHIFIIESPGNMATTVQSPPADSSSPLNRVSMDLLAANLHDRFQMGLPITDLDLKDGRYPILTSPTHVESALPNPHASVNQTVPPDHTRHVTTAAQQPSGQPPCTQPQEQDSVQQIFSAQEDTQRPADAPEDRLSQRPLSDSPQSIYPPGATQRAHNNEHLSITDSLQLFPSTISSTDPVTKPAGDSKSQQDSTIASHPQLKPQAAQRATWQPLPREPQQETLLTPMARHSYFVPGVGANTNAGQSAKGNYSPSPGISMPGSPSYIATMPLPISVSPKLRAPAQQPTYITPTSAPNPINPVYSPTPPNPMEEVCVECAMRDQDMADVDVTSPGIWERESDVAFHELLRREIDEDTQGIVSDDPERPRARGGRLTEPNMKLWLSLNPKEPASKRQTLEKYLKSQRTLLEAEALAHARAMQESRQLDDRMRDAILSAAPIGIRSWQQCCACGRQRNGPINGHSREVTLLENGMIIEHVDVKKEQREERERKKRESKRDRARKSSRSSGIDVSSLYSVNSPLPHTDSGFHLGVSSNRYSQSLINRPTSVDFASQTIPQGYSTASISEVQSLGASSPNRRTRFFGMKNLSSGWRSQDSLAPSGFSGSMVDMHVALQRENARHPPSHIDIGSNAPSLHGWRHSTALTPQRGIEDKVEEKPKKKRLGIARIWRLVTGSSSKSSALLNNSQSRSRSLDRVHDDDYPLAPPPPLSYLVNRSSGEHSAPALRHVSTPSLPSSASPNYPLSSAGVSPPTAPSSLLPSPTSSRPLGGPDTGGGDGRKNSTYLDLDGEYPSPVPEEETAPVQNSTRNVHPVTSEPDMRKRSSQNSSNSALVPPVPRIPSTLNGRPVSTMTWRDKSLPPLPGELNGRPNTQAQLEPRPRTLFTYDPRQVPLADQIPSHGLLAPQAPFRQADVRRQSFSGVGSQSNSPFRTLPENRASGSMRTYLEPAQEQPSLNEFGENRTVGPLDGSKHNQQPSQTQTPGKRRSRFGLAALLGKKTGGHAQQERDSSSSGAEFPMTRSSGSEARHEALMNELGSSGSGHASNAATFPRMSMSLSSRKNIEQLVDQAPEFVAYRYPSNDQNLDLAR</sequence>
<feature type="compositionally biased region" description="Basic and acidic residues" evidence="4">
    <location>
        <begin position="396"/>
        <end position="409"/>
    </location>
</feature>